<organism evidence="2 3">
    <name type="scientific">Pseudomonas lutea</name>
    <dbReference type="NCBI Taxonomy" id="243924"/>
    <lineage>
        <taxon>Bacteria</taxon>
        <taxon>Pseudomonadati</taxon>
        <taxon>Pseudomonadota</taxon>
        <taxon>Gammaproteobacteria</taxon>
        <taxon>Pseudomonadales</taxon>
        <taxon>Pseudomonadaceae</taxon>
        <taxon>Pseudomonas</taxon>
    </lineage>
</organism>
<protein>
    <submittedName>
        <fullName evidence="2">Uncharacterized protein</fullName>
    </submittedName>
</protein>
<evidence type="ECO:0000256" key="1">
    <source>
        <dbReference type="SAM" id="Phobius"/>
    </source>
</evidence>
<keyword evidence="1" id="KW-1133">Transmembrane helix</keyword>
<dbReference type="EMBL" id="JRMB01000001">
    <property type="protein sequence ID" value="KGF65584.1"/>
    <property type="molecule type" value="Genomic_DNA"/>
</dbReference>
<evidence type="ECO:0000313" key="3">
    <source>
        <dbReference type="Proteomes" id="UP000029719"/>
    </source>
</evidence>
<accession>A0A9X0EGV9</accession>
<feature type="transmembrane region" description="Helical" evidence="1">
    <location>
        <begin position="39"/>
        <end position="59"/>
    </location>
</feature>
<gene>
    <name evidence="2" type="ORF">LT42_06585</name>
</gene>
<dbReference type="AlphaFoldDB" id="A0A9X0EGV9"/>
<comment type="caution">
    <text evidence="2">The sequence shown here is derived from an EMBL/GenBank/DDBJ whole genome shotgun (WGS) entry which is preliminary data.</text>
</comment>
<dbReference type="Proteomes" id="UP000029719">
    <property type="component" value="Unassembled WGS sequence"/>
</dbReference>
<name>A0A9X0EGV9_9PSED</name>
<evidence type="ECO:0000313" key="2">
    <source>
        <dbReference type="EMBL" id="KGF65584.1"/>
    </source>
</evidence>
<proteinExistence type="predicted"/>
<feature type="transmembrane region" description="Helical" evidence="1">
    <location>
        <begin position="12"/>
        <end position="33"/>
    </location>
</feature>
<keyword evidence="1" id="KW-0472">Membrane</keyword>
<sequence length="65" mass="7092">MAITATQKKTVLPVVVFIVSTSLFFWGLGSIFVLFCVPFMALSIGILGANVGPAIGRWFDRDGWK</sequence>
<reference evidence="2 3" key="1">
    <citation type="submission" date="2014-09" db="EMBL/GenBank/DDBJ databases">
        <title>Genome sequence of Pseudomonas lutea strain DSM 17257T.</title>
        <authorList>
            <person name="Kwak Y."/>
            <person name="Shin J.-H."/>
        </authorList>
    </citation>
    <scope>NUCLEOTIDE SEQUENCE [LARGE SCALE GENOMIC DNA]</scope>
    <source>
        <strain evidence="2 3">DSM 17257</strain>
    </source>
</reference>
<keyword evidence="1" id="KW-0812">Transmembrane</keyword>